<dbReference type="AlphaFoldDB" id="A0A7C9US87"/>
<dbReference type="Proteomes" id="UP000480684">
    <property type="component" value="Unassembled WGS sequence"/>
</dbReference>
<keyword evidence="6" id="KW-1185">Reference proteome</keyword>
<reference evidence="5 6" key="1">
    <citation type="submission" date="2020-02" db="EMBL/GenBank/DDBJ databases">
        <authorList>
            <person name="Dziuba M."/>
            <person name="Kuznetsov B."/>
            <person name="Mardanov A."/>
            <person name="Ravin N."/>
            <person name="Grouzdev D."/>
        </authorList>
    </citation>
    <scope>NUCLEOTIDE SEQUENCE [LARGE SCALE GENOMIC DNA]</scope>
    <source>
        <strain evidence="5 6">SpK</strain>
    </source>
</reference>
<dbReference type="Gene3D" id="2.160.20.80">
    <property type="entry name" value="E3 ubiquitin-protein ligase SopA"/>
    <property type="match status" value="1"/>
</dbReference>
<feature type="compositionally biased region" description="Pro residues" evidence="3">
    <location>
        <begin position="144"/>
        <end position="158"/>
    </location>
</feature>
<dbReference type="InterPro" id="IPR011006">
    <property type="entry name" value="CheY-like_superfamily"/>
</dbReference>
<feature type="domain" description="Response regulatory" evidence="4">
    <location>
        <begin position="22"/>
        <end position="136"/>
    </location>
</feature>
<evidence type="ECO:0000259" key="4">
    <source>
        <dbReference type="PROSITE" id="PS50110"/>
    </source>
</evidence>
<feature type="modified residue" description="4-aspartylphosphate" evidence="2">
    <location>
        <position position="71"/>
    </location>
</feature>
<comment type="caution">
    <text evidence="5">The sequence shown here is derived from an EMBL/GenBank/DDBJ whole genome shotgun (WGS) entry which is preliminary data.</text>
</comment>
<evidence type="ECO:0000256" key="2">
    <source>
        <dbReference type="PROSITE-ProRule" id="PRU00169"/>
    </source>
</evidence>
<organism evidence="5 6">
    <name type="scientific">Magnetospirillum aberrantis SpK</name>
    <dbReference type="NCBI Taxonomy" id="908842"/>
    <lineage>
        <taxon>Bacteria</taxon>
        <taxon>Pseudomonadati</taxon>
        <taxon>Pseudomonadota</taxon>
        <taxon>Alphaproteobacteria</taxon>
        <taxon>Rhodospirillales</taxon>
        <taxon>Rhodospirillaceae</taxon>
        <taxon>Magnetospirillum</taxon>
    </lineage>
</organism>
<proteinExistence type="predicted"/>
<evidence type="ECO:0000256" key="1">
    <source>
        <dbReference type="ARBA" id="ARBA00022737"/>
    </source>
</evidence>
<keyword evidence="1" id="KW-0677">Repeat</keyword>
<dbReference type="SUPFAM" id="SSF52172">
    <property type="entry name" value="CheY-like"/>
    <property type="match status" value="1"/>
</dbReference>
<dbReference type="InterPro" id="IPR001789">
    <property type="entry name" value="Sig_transdc_resp-reg_receiver"/>
</dbReference>
<dbReference type="EMBL" id="JAAIYP010000004">
    <property type="protein sequence ID" value="NFV78726.1"/>
    <property type="molecule type" value="Genomic_DNA"/>
</dbReference>
<feature type="region of interest" description="Disordered" evidence="3">
    <location>
        <begin position="250"/>
        <end position="269"/>
    </location>
</feature>
<dbReference type="SMART" id="SM00448">
    <property type="entry name" value="REC"/>
    <property type="match status" value="1"/>
</dbReference>
<dbReference type="CDD" id="cd00156">
    <property type="entry name" value="REC"/>
    <property type="match status" value="1"/>
</dbReference>
<feature type="region of interest" description="Disordered" evidence="3">
    <location>
        <begin position="141"/>
        <end position="240"/>
    </location>
</feature>
<dbReference type="PROSITE" id="PS50110">
    <property type="entry name" value="RESPONSE_REGULATORY"/>
    <property type="match status" value="1"/>
</dbReference>
<feature type="compositionally biased region" description="Gly residues" evidence="3">
    <location>
        <begin position="163"/>
        <end position="181"/>
    </location>
</feature>
<dbReference type="PANTHER" id="PTHR47485:SF1">
    <property type="entry name" value="THYLAKOID LUMENAL 17.4 KDA PROTEIN, CHLOROPLASTIC"/>
    <property type="match status" value="1"/>
</dbReference>
<dbReference type="SUPFAM" id="SSF141571">
    <property type="entry name" value="Pentapeptide repeat-like"/>
    <property type="match status" value="1"/>
</dbReference>
<gene>
    <name evidence="5" type="ORF">G4223_01165</name>
</gene>
<evidence type="ECO:0000313" key="5">
    <source>
        <dbReference type="EMBL" id="NFV78726.1"/>
    </source>
</evidence>
<dbReference type="PANTHER" id="PTHR47485">
    <property type="entry name" value="THYLAKOID LUMENAL 17.4 KDA PROTEIN, CHLOROPLASTIC"/>
    <property type="match status" value="1"/>
</dbReference>
<evidence type="ECO:0000256" key="3">
    <source>
        <dbReference type="SAM" id="MobiDB-lite"/>
    </source>
</evidence>
<dbReference type="InterPro" id="IPR001646">
    <property type="entry name" value="5peptide_repeat"/>
</dbReference>
<sequence>MLSHMRHPTQLHSGDIDWSKTRLLVFSLDDGFRFLARQTFRKLGVREVLSTSVPADAQPMLAQIPDVALVDTDGDMDLALAFLRRVRDTDPEMPVLMVARATDRAAMAPALIMGIEGVVPKPVSGHELVHRVSDVLKEGRRLPAPQPKPQPAPPPAPSAPAATGGGAGNGRIGSGTYGGGHDTLAGKTRTGGGWLDDDVPATGQRISGGKLSWGDDDLPPAPAKPPAGSYGDDAPPPAPAKTLVESLAERLPEALRPKKRRKEEEDAALAERERWQAELAEAGHSSRDGTDVAGLDVDAIVAAHLAWLTSQGAEGKRADFKKMDLAGAGLSGTVLANAGFRDADLSDANLAEARLDGADFRYASLSAADLSAANLGVAQLRHCDLRLANLQGTSLRGADLSGARLGGAKLAGADFKGAILVGCDLSGADLSQVENLTQAQMDKAVFDAKSKLPPGVRRPRKDEG</sequence>
<dbReference type="GO" id="GO:0000160">
    <property type="term" value="P:phosphorelay signal transduction system"/>
    <property type="evidence" value="ECO:0007669"/>
    <property type="project" value="InterPro"/>
</dbReference>
<dbReference type="Gene3D" id="3.40.50.2300">
    <property type="match status" value="1"/>
</dbReference>
<name>A0A7C9US87_9PROT</name>
<dbReference type="Pfam" id="PF00805">
    <property type="entry name" value="Pentapeptide"/>
    <property type="match status" value="2"/>
</dbReference>
<evidence type="ECO:0000313" key="6">
    <source>
        <dbReference type="Proteomes" id="UP000480684"/>
    </source>
</evidence>
<keyword evidence="2" id="KW-0597">Phosphoprotein</keyword>
<protein>
    <recommendedName>
        <fullName evidence="4">Response regulatory domain-containing protein</fullName>
    </recommendedName>
</protein>
<accession>A0A7C9US87</accession>